<evidence type="ECO:0000313" key="3">
    <source>
        <dbReference type="Proteomes" id="UP000285211"/>
    </source>
</evidence>
<dbReference type="RefSeq" id="WP_128194555.1">
    <property type="nucleotide sequence ID" value="NZ_SACJ01000004.1"/>
</dbReference>
<gene>
    <name evidence="2" type="ORF">EOD40_08425</name>
</gene>
<feature type="signal peptide" evidence="1">
    <location>
        <begin position="1"/>
        <end position="21"/>
    </location>
</feature>
<comment type="caution">
    <text evidence="2">The sequence shown here is derived from an EMBL/GenBank/DDBJ whole genome shotgun (WGS) entry which is preliminary data.</text>
</comment>
<protein>
    <submittedName>
        <fullName evidence="2">Uncharacterized protein</fullName>
    </submittedName>
</protein>
<feature type="chain" id="PRO_5018589442" evidence="1">
    <location>
        <begin position="22"/>
        <end position="123"/>
    </location>
</feature>
<proteinExistence type="predicted"/>
<evidence type="ECO:0000256" key="1">
    <source>
        <dbReference type="SAM" id="SignalP"/>
    </source>
</evidence>
<sequence length="123" mass="14417">MRVTVFFIFLCSLFFSNRTHAVVNKAHFYSVCHSSSHNQNLDQSYSLDNSVDSNRIIEDSNEDNTNFDKSNKICSVSNDFANQWQLDFLGLTFFKNNFKGNKYFKPLHAYSQPIYILQRVLRI</sequence>
<dbReference type="Proteomes" id="UP000285211">
    <property type="component" value="Unassembled WGS sequence"/>
</dbReference>
<keyword evidence="1" id="KW-0732">Signal</keyword>
<name>A0A3S3SWA5_9FLAO</name>
<dbReference type="OrthoDB" id="1367991at2"/>
<reference evidence="2 3" key="1">
    <citation type="submission" date="2019-01" db="EMBL/GenBank/DDBJ databases">
        <authorList>
            <person name="Chen W.-M."/>
        </authorList>
    </citation>
    <scope>NUCLEOTIDE SEQUENCE [LARGE SCALE GENOMIC DNA]</scope>
    <source>
        <strain evidence="2 3">BBQ-12</strain>
    </source>
</reference>
<dbReference type="AlphaFoldDB" id="A0A3S3SWA5"/>
<keyword evidence="3" id="KW-1185">Reference proteome</keyword>
<accession>A0A3S3SWA5</accession>
<organism evidence="2 3">
    <name type="scientific">Flavobacterium sufflavum</name>
    <dbReference type="NCBI Taxonomy" id="1921138"/>
    <lineage>
        <taxon>Bacteria</taxon>
        <taxon>Pseudomonadati</taxon>
        <taxon>Bacteroidota</taxon>
        <taxon>Flavobacteriia</taxon>
        <taxon>Flavobacteriales</taxon>
        <taxon>Flavobacteriaceae</taxon>
        <taxon>Flavobacterium</taxon>
    </lineage>
</organism>
<dbReference type="EMBL" id="SACJ01000004">
    <property type="protein sequence ID" value="RVT76520.1"/>
    <property type="molecule type" value="Genomic_DNA"/>
</dbReference>
<evidence type="ECO:0000313" key="2">
    <source>
        <dbReference type="EMBL" id="RVT76520.1"/>
    </source>
</evidence>